<keyword evidence="3" id="KW-1185">Reference proteome</keyword>
<dbReference type="PROSITE" id="PS50883">
    <property type="entry name" value="EAL"/>
    <property type="match status" value="1"/>
</dbReference>
<evidence type="ECO:0000313" key="3">
    <source>
        <dbReference type="Proteomes" id="UP000245081"/>
    </source>
</evidence>
<proteinExistence type="predicted"/>
<gene>
    <name evidence="2" type="ORF">NMK_0891</name>
</gene>
<dbReference type="InterPro" id="IPR035919">
    <property type="entry name" value="EAL_sf"/>
</dbReference>
<dbReference type="PANTHER" id="PTHR33121">
    <property type="entry name" value="CYCLIC DI-GMP PHOSPHODIESTERASE PDEF"/>
    <property type="match status" value="1"/>
</dbReference>
<dbReference type="Gene3D" id="3.30.450.20">
    <property type="entry name" value="PAS domain"/>
    <property type="match status" value="1"/>
</dbReference>
<organism evidence="2 3">
    <name type="scientific">Novimethylophilus kurashikiensis</name>
    <dbReference type="NCBI Taxonomy" id="1825523"/>
    <lineage>
        <taxon>Bacteria</taxon>
        <taxon>Pseudomonadati</taxon>
        <taxon>Pseudomonadota</taxon>
        <taxon>Betaproteobacteria</taxon>
        <taxon>Nitrosomonadales</taxon>
        <taxon>Methylophilaceae</taxon>
        <taxon>Novimethylophilus</taxon>
    </lineage>
</organism>
<dbReference type="CDD" id="cd01948">
    <property type="entry name" value="EAL"/>
    <property type="match status" value="1"/>
</dbReference>
<protein>
    <submittedName>
        <fullName evidence="2">Diguanylate phosphodiesterase</fullName>
    </submittedName>
</protein>
<dbReference type="PANTHER" id="PTHR33121:SF76">
    <property type="entry name" value="SIGNALING PROTEIN"/>
    <property type="match status" value="1"/>
</dbReference>
<reference evidence="2 3" key="1">
    <citation type="journal article" date="2018" name="Environ. Microbiol.">
        <title>Isolation and genomic characterization of Novimethylophilus kurashikiensis gen. nov. sp. nov., a new lanthanide-dependent methylotrophic species of Methylophilaceae.</title>
        <authorList>
            <person name="Lv H."/>
            <person name="Sahin N."/>
            <person name="Tani A."/>
        </authorList>
    </citation>
    <scope>NUCLEOTIDE SEQUENCE [LARGE SCALE GENOMIC DNA]</scope>
    <source>
        <strain evidence="2 3">La2-4</strain>
    </source>
</reference>
<dbReference type="AlphaFoldDB" id="A0A2R5F598"/>
<dbReference type="OrthoDB" id="9813903at2"/>
<sequence>MLTTTQELPGIGYLRASLDEIQRAMTLSGDRAVGQFKDARISSVFQPIYSISHRRIVGHEGLMRATVNDKAVPPLNLLGNVAETESVFLDRLCRALHVHNYQMGEEDRWLFLNVSADVINRRRDHEPFFSELLHRYNIEPRRIVVEIVEGFIPDFRLLTEAVEFYRNAGCVVAIDDFGAEASDIERIWRASPDIVKLDRKLIAAAEFNIKARRILQATVALIHESGSLALLEGVENEAQANIALDSGADMVQGFFFARPADVPLLAGDGGIRELSERYASAEGLRHRSLQPYILKFKAALARLSSGETLESACGELSLMPKSEQCYVIDSNGDQHAPGLRGPRDARTARFAPLEQTVATNWAHKPYHYRATMHPNEVQISRPYLSITSARLCVTLSCTFRLGEQTQVLCCDIDWNEEDGHP</sequence>
<dbReference type="InterPro" id="IPR050706">
    <property type="entry name" value="Cyclic-di-GMP_PDE-like"/>
</dbReference>
<dbReference type="SUPFAM" id="SSF141868">
    <property type="entry name" value="EAL domain-like"/>
    <property type="match status" value="1"/>
</dbReference>
<comment type="caution">
    <text evidence="2">The sequence shown here is derived from an EMBL/GenBank/DDBJ whole genome shotgun (WGS) entry which is preliminary data.</text>
</comment>
<accession>A0A2R5F598</accession>
<dbReference type="Pfam" id="PF00563">
    <property type="entry name" value="EAL"/>
    <property type="match status" value="1"/>
</dbReference>
<dbReference type="SUPFAM" id="SSF103190">
    <property type="entry name" value="Sensory domain-like"/>
    <property type="match status" value="1"/>
</dbReference>
<dbReference type="Gene3D" id="3.20.20.450">
    <property type="entry name" value="EAL domain"/>
    <property type="match status" value="1"/>
</dbReference>
<dbReference type="Proteomes" id="UP000245081">
    <property type="component" value="Unassembled WGS sequence"/>
</dbReference>
<dbReference type="InterPro" id="IPR029151">
    <property type="entry name" value="Sensor-like_sf"/>
</dbReference>
<name>A0A2R5F598_9PROT</name>
<dbReference type="SMART" id="SM00052">
    <property type="entry name" value="EAL"/>
    <property type="match status" value="1"/>
</dbReference>
<feature type="domain" description="EAL" evidence="1">
    <location>
        <begin position="22"/>
        <end position="273"/>
    </location>
</feature>
<dbReference type="InterPro" id="IPR001633">
    <property type="entry name" value="EAL_dom"/>
</dbReference>
<dbReference type="EMBL" id="BDOQ01000003">
    <property type="protein sequence ID" value="GBG13345.1"/>
    <property type="molecule type" value="Genomic_DNA"/>
</dbReference>
<dbReference type="GO" id="GO:0071111">
    <property type="term" value="F:cyclic-guanylate-specific phosphodiesterase activity"/>
    <property type="evidence" value="ECO:0007669"/>
    <property type="project" value="InterPro"/>
</dbReference>
<dbReference type="RefSeq" id="WP_109014560.1">
    <property type="nucleotide sequence ID" value="NZ_BDOQ01000003.1"/>
</dbReference>
<evidence type="ECO:0000313" key="2">
    <source>
        <dbReference type="EMBL" id="GBG13345.1"/>
    </source>
</evidence>
<evidence type="ECO:0000259" key="1">
    <source>
        <dbReference type="PROSITE" id="PS50883"/>
    </source>
</evidence>